<proteinExistence type="predicted"/>
<accession>A0A3M7RA93</accession>
<dbReference type="EMBL" id="REGN01003908">
    <property type="protein sequence ID" value="RNA20178.1"/>
    <property type="molecule type" value="Genomic_DNA"/>
</dbReference>
<comment type="caution">
    <text evidence="1">The sequence shown here is derived from an EMBL/GenBank/DDBJ whole genome shotgun (WGS) entry which is preliminary data.</text>
</comment>
<evidence type="ECO:0000313" key="1">
    <source>
        <dbReference type="EMBL" id="RNA20178.1"/>
    </source>
</evidence>
<organism evidence="1 2">
    <name type="scientific">Brachionus plicatilis</name>
    <name type="common">Marine rotifer</name>
    <name type="synonym">Brachionus muelleri</name>
    <dbReference type="NCBI Taxonomy" id="10195"/>
    <lineage>
        <taxon>Eukaryota</taxon>
        <taxon>Metazoa</taxon>
        <taxon>Spiralia</taxon>
        <taxon>Gnathifera</taxon>
        <taxon>Rotifera</taxon>
        <taxon>Eurotatoria</taxon>
        <taxon>Monogononta</taxon>
        <taxon>Pseudotrocha</taxon>
        <taxon>Ploima</taxon>
        <taxon>Brachionidae</taxon>
        <taxon>Brachionus</taxon>
    </lineage>
</organism>
<gene>
    <name evidence="1" type="ORF">BpHYR1_007224</name>
</gene>
<evidence type="ECO:0000313" key="2">
    <source>
        <dbReference type="Proteomes" id="UP000276133"/>
    </source>
</evidence>
<protein>
    <submittedName>
        <fullName evidence="1">Uncharacterized protein</fullName>
    </submittedName>
</protein>
<name>A0A3M7RA93_BRAPC</name>
<dbReference type="Proteomes" id="UP000276133">
    <property type="component" value="Unassembled WGS sequence"/>
</dbReference>
<dbReference type="AlphaFoldDB" id="A0A3M7RA93"/>
<sequence>MNKNVELKIYGLIQSIDINVFESIRIKLHFLSQGIEWIKRINENLKINLSNKSEIINNMDKATIISFQDFKLNRQTDLDWLDDRYFCIFKDFPDNNLVIPTISSQYSSNCTCLMIWLFKQTRIILKYVRIPQVRILNSCSNETLVEIMIRRCNFDKMKYLCSVSKQLVPEKATELKK</sequence>
<keyword evidence="2" id="KW-1185">Reference proteome</keyword>
<reference evidence="1 2" key="1">
    <citation type="journal article" date="2018" name="Sci. Rep.">
        <title>Genomic signatures of local adaptation to the degree of environmental predictability in rotifers.</title>
        <authorList>
            <person name="Franch-Gras L."/>
            <person name="Hahn C."/>
            <person name="Garcia-Roger E.M."/>
            <person name="Carmona M.J."/>
            <person name="Serra M."/>
            <person name="Gomez A."/>
        </authorList>
    </citation>
    <scope>NUCLEOTIDE SEQUENCE [LARGE SCALE GENOMIC DNA]</scope>
    <source>
        <strain evidence="1">HYR1</strain>
    </source>
</reference>